<name>A0A178EVN4_TRIRU</name>
<dbReference type="Proteomes" id="UP000243015">
    <property type="component" value="Unassembled WGS sequence"/>
</dbReference>
<dbReference type="AlphaFoldDB" id="A0A178EVN4"/>
<gene>
    <name evidence="1" type="ORF">A7C99_4801</name>
</gene>
<reference evidence="1 2" key="1">
    <citation type="submission" date="2016-05" db="EMBL/GenBank/DDBJ databases">
        <title>Genome sequencing of Trichophyton rubrum CMCC(F)T1i isolated from hair.</title>
        <authorList>
            <person name="Zhan P."/>
            <person name="Tao Y."/>
            <person name="Liu W."/>
        </authorList>
    </citation>
    <scope>NUCLEOTIDE SEQUENCE [LARGE SCALE GENOMIC DNA]</scope>
    <source>
        <strain evidence="2">CMCC(F)T1i</strain>
    </source>
</reference>
<sequence>MHDIVDTIPSVISRLSVRRAINKLYMDTHRWPQTPAGPRRLGMTLALHKHAYWTDVSPFTYKLTAPTASYTTLMVENLANGQPHEYQKRANNVGIKARTATPLP</sequence>
<dbReference type="EMBL" id="LHPM01000017">
    <property type="protein sequence ID" value="OAL64144.1"/>
    <property type="molecule type" value="Genomic_DNA"/>
</dbReference>
<evidence type="ECO:0000313" key="1">
    <source>
        <dbReference type="EMBL" id="OAL64144.1"/>
    </source>
</evidence>
<comment type="caution">
    <text evidence="1">The sequence shown here is derived from an EMBL/GenBank/DDBJ whole genome shotgun (WGS) entry which is preliminary data.</text>
</comment>
<protein>
    <submittedName>
        <fullName evidence="1">Uncharacterized protein</fullName>
    </submittedName>
</protein>
<evidence type="ECO:0000313" key="2">
    <source>
        <dbReference type="Proteomes" id="UP000243015"/>
    </source>
</evidence>
<organism evidence="1 2">
    <name type="scientific">Trichophyton rubrum</name>
    <name type="common">Athlete's foot fungus</name>
    <name type="synonym">Epidermophyton rubrum</name>
    <dbReference type="NCBI Taxonomy" id="5551"/>
    <lineage>
        <taxon>Eukaryota</taxon>
        <taxon>Fungi</taxon>
        <taxon>Dikarya</taxon>
        <taxon>Ascomycota</taxon>
        <taxon>Pezizomycotina</taxon>
        <taxon>Eurotiomycetes</taxon>
        <taxon>Eurotiomycetidae</taxon>
        <taxon>Onygenales</taxon>
        <taxon>Arthrodermataceae</taxon>
        <taxon>Trichophyton</taxon>
    </lineage>
</organism>
<proteinExistence type="predicted"/>
<accession>A0A178EVN4</accession>